<feature type="transmembrane region" description="Helical" evidence="6">
    <location>
        <begin position="50"/>
        <end position="69"/>
    </location>
</feature>
<keyword evidence="8" id="KW-1185">Reference proteome</keyword>
<gene>
    <name evidence="7" type="ORF">EV655_107226</name>
</gene>
<dbReference type="PANTHER" id="PTHR30482">
    <property type="entry name" value="HIGH-AFFINITY BRANCHED-CHAIN AMINO ACID TRANSPORT SYSTEM PERMEASE"/>
    <property type="match status" value="1"/>
</dbReference>
<dbReference type="OrthoDB" id="9814461at2"/>
<dbReference type="RefSeq" id="WP_132544595.1">
    <property type="nucleotide sequence ID" value="NZ_SLWW01000007.1"/>
</dbReference>
<proteinExistence type="predicted"/>
<feature type="transmembrane region" description="Helical" evidence="6">
    <location>
        <begin position="27"/>
        <end position="44"/>
    </location>
</feature>
<evidence type="ECO:0000313" key="8">
    <source>
        <dbReference type="Proteomes" id="UP000295142"/>
    </source>
</evidence>
<feature type="transmembrane region" description="Helical" evidence="6">
    <location>
        <begin position="181"/>
        <end position="200"/>
    </location>
</feature>
<dbReference type="EMBL" id="SLWW01000007">
    <property type="protein sequence ID" value="TCO71328.1"/>
    <property type="molecule type" value="Genomic_DNA"/>
</dbReference>
<dbReference type="InterPro" id="IPR043428">
    <property type="entry name" value="LivM-like"/>
</dbReference>
<protein>
    <submittedName>
        <fullName evidence="7">Amino acid/amide ABC transporter membrane protein 2 (HAAT family)</fullName>
    </submittedName>
</protein>
<dbReference type="Proteomes" id="UP000295142">
    <property type="component" value="Unassembled WGS sequence"/>
</dbReference>
<feature type="transmembrane region" description="Helical" evidence="6">
    <location>
        <begin position="320"/>
        <end position="341"/>
    </location>
</feature>
<dbReference type="Pfam" id="PF02653">
    <property type="entry name" value="BPD_transp_2"/>
    <property type="match status" value="1"/>
</dbReference>
<name>A0A4R2KMP0_9RHOB</name>
<feature type="transmembrane region" description="Helical" evidence="6">
    <location>
        <begin position="289"/>
        <end position="308"/>
    </location>
</feature>
<feature type="transmembrane region" description="Helical" evidence="6">
    <location>
        <begin position="264"/>
        <end position="282"/>
    </location>
</feature>
<keyword evidence="4 6" id="KW-1133">Transmembrane helix</keyword>
<keyword evidence="2" id="KW-1003">Cell membrane</keyword>
<accession>A0A4R2KMP0</accession>
<feature type="transmembrane region" description="Helical" evidence="6">
    <location>
        <begin position="130"/>
        <end position="148"/>
    </location>
</feature>
<evidence type="ECO:0000256" key="2">
    <source>
        <dbReference type="ARBA" id="ARBA00022475"/>
    </source>
</evidence>
<evidence type="ECO:0000256" key="3">
    <source>
        <dbReference type="ARBA" id="ARBA00022692"/>
    </source>
</evidence>
<reference evidence="7 8" key="1">
    <citation type="submission" date="2019-03" db="EMBL/GenBank/DDBJ databases">
        <title>Genomic Encyclopedia of Type Strains, Phase IV (KMG-IV): sequencing the most valuable type-strain genomes for metagenomic binning, comparative biology and taxonomic classification.</title>
        <authorList>
            <person name="Goeker M."/>
        </authorList>
    </citation>
    <scope>NUCLEOTIDE SEQUENCE [LARGE SCALE GENOMIC DNA]</scope>
    <source>
        <strain evidence="7 8">DSM 4868</strain>
    </source>
</reference>
<dbReference type="AlphaFoldDB" id="A0A4R2KMP0"/>
<evidence type="ECO:0000256" key="1">
    <source>
        <dbReference type="ARBA" id="ARBA00004651"/>
    </source>
</evidence>
<comment type="subcellular location">
    <subcellularLocation>
        <location evidence="1">Cell membrane</location>
        <topology evidence="1">Multi-pass membrane protein</topology>
    </subcellularLocation>
</comment>
<feature type="transmembrane region" description="Helical" evidence="6">
    <location>
        <begin position="101"/>
        <end position="123"/>
    </location>
</feature>
<dbReference type="GO" id="GO:0015658">
    <property type="term" value="F:branched-chain amino acid transmembrane transporter activity"/>
    <property type="evidence" value="ECO:0007669"/>
    <property type="project" value="InterPro"/>
</dbReference>
<evidence type="ECO:0000313" key="7">
    <source>
        <dbReference type="EMBL" id="TCO71328.1"/>
    </source>
</evidence>
<feature type="transmembrane region" description="Helical" evidence="6">
    <location>
        <begin position="230"/>
        <end position="252"/>
    </location>
</feature>
<evidence type="ECO:0000256" key="5">
    <source>
        <dbReference type="ARBA" id="ARBA00023136"/>
    </source>
</evidence>
<evidence type="ECO:0000256" key="6">
    <source>
        <dbReference type="SAM" id="Phobius"/>
    </source>
</evidence>
<dbReference type="PANTHER" id="PTHR30482:SF5">
    <property type="entry name" value="ABC TRANSPORTER PERMEASE PROTEIN"/>
    <property type="match status" value="1"/>
</dbReference>
<dbReference type="CDD" id="cd06581">
    <property type="entry name" value="TM_PBP1_LivM_like"/>
    <property type="match status" value="1"/>
</dbReference>
<keyword evidence="3 6" id="KW-0812">Transmembrane</keyword>
<keyword evidence="5 6" id="KW-0472">Membrane</keyword>
<evidence type="ECO:0000256" key="4">
    <source>
        <dbReference type="ARBA" id="ARBA00022989"/>
    </source>
</evidence>
<organism evidence="7 8">
    <name type="scientific">Rhodovulum euryhalinum</name>
    <dbReference type="NCBI Taxonomy" id="35805"/>
    <lineage>
        <taxon>Bacteria</taxon>
        <taxon>Pseudomonadati</taxon>
        <taxon>Pseudomonadota</taxon>
        <taxon>Alphaproteobacteria</taxon>
        <taxon>Rhodobacterales</taxon>
        <taxon>Paracoccaceae</taxon>
        <taxon>Rhodovulum</taxon>
    </lineage>
</organism>
<dbReference type="InterPro" id="IPR001851">
    <property type="entry name" value="ABC_transp_permease"/>
</dbReference>
<comment type="caution">
    <text evidence="7">The sequence shown here is derived from an EMBL/GenBank/DDBJ whole genome shotgun (WGS) entry which is preliminary data.</text>
</comment>
<feature type="transmembrane region" description="Helical" evidence="6">
    <location>
        <begin position="76"/>
        <end position="95"/>
    </location>
</feature>
<sequence length="355" mass="39188">MYYRQAGTYRTGYAQDMRLMPLKEDRILLGLVLVIAFAVLPFTASDYWLSAILIPWLCMSLVAMGQNILMGYAGQLSLGAAGFMAAGAFACYNLILRVEWMPFPVAILLSGLIAAAIGIVFGLPSLRVRGLYLAVATLASQFFIVWVIDKFGWFKNYDTSGIITAQDIVIFGKAFTSPAEMYLVVLTITVLLTWAAMNMARGSAGRNWQAVRDMDVAAEVMGLSLLRTKLQAFAISSFYCGVGGALFAFTYLKSVEPAAFDINLSFRVLFMVLIGGLGTIIGSFYGAGFILLLPVFLNIFFHALFGKAVDASITSALEQVIFGVLIILFMIYEPLGLAKLWQNLQERMRRWPFKF</sequence>
<dbReference type="GO" id="GO:0005886">
    <property type="term" value="C:plasma membrane"/>
    <property type="evidence" value="ECO:0007669"/>
    <property type="project" value="UniProtKB-SubCell"/>
</dbReference>